<dbReference type="InterPro" id="IPR016181">
    <property type="entry name" value="Acyl_CoA_acyltransferase"/>
</dbReference>
<dbReference type="RefSeq" id="WP_210228024.1">
    <property type="nucleotide sequence ID" value="NZ_CP076022.1"/>
</dbReference>
<dbReference type="Gene3D" id="3.40.630.30">
    <property type="match status" value="1"/>
</dbReference>
<protein>
    <submittedName>
        <fullName evidence="4">GNAT family N-acetyltransferase</fullName>
    </submittedName>
</protein>
<name>A0A975R0J6_9MICC</name>
<keyword evidence="1" id="KW-0808">Transferase</keyword>
<dbReference type="CDD" id="cd04301">
    <property type="entry name" value="NAT_SF"/>
    <property type="match status" value="1"/>
</dbReference>
<dbReference type="Proteomes" id="UP000676885">
    <property type="component" value="Chromosome"/>
</dbReference>
<evidence type="ECO:0000256" key="1">
    <source>
        <dbReference type="ARBA" id="ARBA00022679"/>
    </source>
</evidence>
<dbReference type="AlphaFoldDB" id="A0A975R0J6"/>
<dbReference type="GO" id="GO:0016747">
    <property type="term" value="F:acyltransferase activity, transferring groups other than amino-acyl groups"/>
    <property type="evidence" value="ECO:0007669"/>
    <property type="project" value="InterPro"/>
</dbReference>
<feature type="domain" description="N-acetyltransferase" evidence="3">
    <location>
        <begin position="29"/>
        <end position="194"/>
    </location>
</feature>
<keyword evidence="5" id="KW-1185">Reference proteome</keyword>
<dbReference type="PROSITE" id="PS51186">
    <property type="entry name" value="GNAT"/>
    <property type="match status" value="1"/>
</dbReference>
<dbReference type="Pfam" id="PF00583">
    <property type="entry name" value="Acetyltransf_1"/>
    <property type="match status" value="1"/>
</dbReference>
<evidence type="ECO:0000256" key="2">
    <source>
        <dbReference type="ARBA" id="ARBA00023315"/>
    </source>
</evidence>
<reference evidence="4 5" key="1">
    <citation type="submission" date="2021-05" db="EMBL/GenBank/DDBJ databases">
        <title>Novel species in genus Arthrobacter.</title>
        <authorList>
            <person name="Zhang G."/>
        </authorList>
    </citation>
    <scope>NUCLEOTIDE SEQUENCE [LARGE SCALE GENOMIC DNA]</scope>
    <source>
        <strain evidence="5">zg-ZUI227</strain>
    </source>
</reference>
<evidence type="ECO:0000259" key="3">
    <source>
        <dbReference type="PROSITE" id="PS51186"/>
    </source>
</evidence>
<dbReference type="EMBL" id="CP076022">
    <property type="protein sequence ID" value="QWC09501.1"/>
    <property type="molecule type" value="Genomic_DNA"/>
</dbReference>
<gene>
    <name evidence="4" type="ORF">KKR91_13585</name>
</gene>
<dbReference type="KEGG" id="ajg:KKR91_13585"/>
<dbReference type="InterPro" id="IPR050832">
    <property type="entry name" value="Bact_Acetyltransf"/>
</dbReference>
<dbReference type="PANTHER" id="PTHR43877">
    <property type="entry name" value="AMINOALKYLPHOSPHONATE N-ACETYLTRANSFERASE-RELATED-RELATED"/>
    <property type="match status" value="1"/>
</dbReference>
<dbReference type="SUPFAM" id="SSF55729">
    <property type="entry name" value="Acyl-CoA N-acyltransferases (Nat)"/>
    <property type="match status" value="2"/>
</dbReference>
<keyword evidence="2" id="KW-0012">Acyltransferase</keyword>
<proteinExistence type="predicted"/>
<organism evidence="4 5">
    <name type="scientific">Arthrobacter jiangjiafuii</name>
    <dbReference type="NCBI Taxonomy" id="2817475"/>
    <lineage>
        <taxon>Bacteria</taxon>
        <taxon>Bacillati</taxon>
        <taxon>Actinomycetota</taxon>
        <taxon>Actinomycetes</taxon>
        <taxon>Micrococcales</taxon>
        <taxon>Micrococcaceae</taxon>
        <taxon>Arthrobacter</taxon>
    </lineage>
</organism>
<sequence>MTHPAAVIAQLAIPATLDSRDPAAADFIAAGRLLNEHMLELWGNTDFHDTPQTQLAGFRTTPVRRRLLFAARSGDEILGLATLSLPLTDNTHSALVNVVVAPQARRMGLGSRLYAAAEQAAAADGRRTILGETDHPAPEGTAAGAAVRPKSGTGAIPSDAAAAFAQARGFGLEQVERISLLELADAAVGQETLDAAVAAAGAGYGLEFWRGPCPEDLVDAYAQLRKKMSTDAPLAGLDLEEEQWDAARVRETERKALEMDAEVLVSVVRHLSSGQLVGHTVLMVFNANPAVAFQDDTLVLREHRGNRLGMLLKAANLVRLHQELPEAARVWTWNAAENGYMLSINDRLGFLPVGWSGEWQKLLPAV</sequence>
<accession>A0A975R0J6</accession>
<dbReference type="InterPro" id="IPR000182">
    <property type="entry name" value="GNAT_dom"/>
</dbReference>
<evidence type="ECO:0000313" key="4">
    <source>
        <dbReference type="EMBL" id="QWC09501.1"/>
    </source>
</evidence>
<evidence type="ECO:0000313" key="5">
    <source>
        <dbReference type="Proteomes" id="UP000676885"/>
    </source>
</evidence>